<keyword evidence="5" id="KW-0378">Hydrolase</keyword>
<dbReference type="EMBL" id="OJIN01000033">
    <property type="protein sequence ID" value="SPD72310.1"/>
    <property type="molecule type" value="Genomic_DNA"/>
</dbReference>
<protein>
    <submittedName>
        <fullName evidence="5">Acetyl-CoA hydrolase/transferase</fullName>
    </submittedName>
</protein>
<dbReference type="GO" id="GO:0008775">
    <property type="term" value="F:acetate CoA-transferase activity"/>
    <property type="evidence" value="ECO:0007669"/>
    <property type="project" value="InterPro"/>
</dbReference>
<accession>A0A445MS62</accession>
<dbReference type="Pfam" id="PF02550">
    <property type="entry name" value="AcetylCoA_hydro"/>
    <property type="match status" value="1"/>
</dbReference>
<keyword evidence="2 5" id="KW-0808">Transferase</keyword>
<feature type="domain" description="Acetyl-CoA hydrolase/transferase C-terminal" evidence="4">
    <location>
        <begin position="278"/>
        <end position="434"/>
    </location>
</feature>
<organism evidence="5">
    <name type="scientific">uncultured Desulfobacterium sp</name>
    <dbReference type="NCBI Taxonomy" id="201089"/>
    <lineage>
        <taxon>Bacteria</taxon>
        <taxon>Pseudomonadati</taxon>
        <taxon>Thermodesulfobacteriota</taxon>
        <taxon>Desulfobacteria</taxon>
        <taxon>Desulfobacterales</taxon>
        <taxon>Desulfobacteriaceae</taxon>
        <taxon>Desulfobacterium</taxon>
        <taxon>environmental samples</taxon>
    </lineage>
</organism>
<dbReference type="InterPro" id="IPR003702">
    <property type="entry name" value="ActCoA_hydro_N"/>
</dbReference>
<evidence type="ECO:0000313" key="5">
    <source>
        <dbReference type="EMBL" id="SPD72310.1"/>
    </source>
</evidence>
<dbReference type="InterPro" id="IPR026888">
    <property type="entry name" value="AcetylCoA_hyd_C"/>
</dbReference>
<evidence type="ECO:0000256" key="2">
    <source>
        <dbReference type="ARBA" id="ARBA00022679"/>
    </source>
</evidence>
<dbReference type="InterPro" id="IPR038460">
    <property type="entry name" value="AcetylCoA_hyd_C_sf"/>
</dbReference>
<dbReference type="Pfam" id="PF13336">
    <property type="entry name" value="AcetylCoA_hyd_C"/>
    <property type="match status" value="1"/>
</dbReference>
<dbReference type="PANTHER" id="PTHR21432">
    <property type="entry name" value="ACETYL-COA HYDROLASE-RELATED"/>
    <property type="match status" value="1"/>
</dbReference>
<dbReference type="GO" id="GO:0016787">
    <property type="term" value="F:hydrolase activity"/>
    <property type="evidence" value="ECO:0007669"/>
    <property type="project" value="UniProtKB-KW"/>
</dbReference>
<dbReference type="Gene3D" id="3.40.1080.20">
    <property type="entry name" value="Acetyl-CoA hydrolase/transferase C-terminal domain"/>
    <property type="match status" value="1"/>
</dbReference>
<evidence type="ECO:0000259" key="4">
    <source>
        <dbReference type="Pfam" id="PF13336"/>
    </source>
</evidence>
<dbReference type="InterPro" id="IPR046433">
    <property type="entry name" value="ActCoA_hydro"/>
</dbReference>
<evidence type="ECO:0000259" key="3">
    <source>
        <dbReference type="Pfam" id="PF02550"/>
    </source>
</evidence>
<name>A0A445MS62_9BACT</name>
<evidence type="ECO:0000256" key="1">
    <source>
        <dbReference type="ARBA" id="ARBA00009632"/>
    </source>
</evidence>
<sequence>MNFSEEYKNKLISAEEAAGLVKSGMWVDYGSILSFPSLVDEELAKRVSALEGVKIRSCLSLKDPEVLKADPDGNHFIYNEWHLSEHTRRHHDNGCCSYIPYNLSEGAKLYRNNYAYSPDIAFMGVTPMSRHGFFNFGSIEKNKAICDAARTVVLEVNPSMPWLTGGFDECIHISQVDCIVENDKYKVYERSQGVSSSVDIAIAGLIADLIEDESTIQLGIGGLPDEVGRLLIERGAKDLGVHTEMFTESMMEMFEAGVITNRKKTLNPGKAVCNFAVGSRRLYEFVDHNEMIAAFPVDYTNNPAIIAQNAKQVSVNSALAVDLRGQVSSESNGNRHISGTGGQLDFTRGAFMSPGGKSIICLSSTHQNKNGNVISRIVANHPAGTVVTVPRTDVSNIATEFGVVNLKGKTVWERATALIGISHPDFREDLMKQARDLNIIPKGI</sequence>
<dbReference type="GO" id="GO:0006083">
    <property type="term" value="P:acetate metabolic process"/>
    <property type="evidence" value="ECO:0007669"/>
    <property type="project" value="InterPro"/>
</dbReference>
<feature type="domain" description="Acetyl-CoA hydrolase/transferase N-terminal" evidence="3">
    <location>
        <begin position="4"/>
        <end position="186"/>
    </location>
</feature>
<comment type="similarity">
    <text evidence="1">Belongs to the acetyl-CoA hydrolase/transferase family.</text>
</comment>
<reference evidence="5" key="1">
    <citation type="submission" date="2018-01" db="EMBL/GenBank/DDBJ databases">
        <authorList>
            <person name="Regsiter A."/>
            <person name="William W."/>
        </authorList>
    </citation>
    <scope>NUCLEOTIDE SEQUENCE</scope>
    <source>
        <strain evidence="5">TRIP AH-1</strain>
    </source>
</reference>
<dbReference type="SUPFAM" id="SSF100950">
    <property type="entry name" value="NagB/RpiA/CoA transferase-like"/>
    <property type="match status" value="2"/>
</dbReference>
<gene>
    <name evidence="5" type="ORF">PITCH_A1280056</name>
</gene>
<dbReference type="Gene3D" id="3.40.1080.10">
    <property type="entry name" value="Glutaconate Coenzyme A-transferase"/>
    <property type="match status" value="1"/>
</dbReference>
<dbReference type="InterPro" id="IPR037171">
    <property type="entry name" value="NagB/RpiA_transferase-like"/>
</dbReference>
<dbReference type="AlphaFoldDB" id="A0A445MS62"/>
<dbReference type="PANTHER" id="PTHR21432:SF20">
    <property type="entry name" value="ACETYL-COA HYDROLASE"/>
    <property type="match status" value="1"/>
</dbReference>
<proteinExistence type="inferred from homology"/>
<dbReference type="Gene3D" id="3.30.750.70">
    <property type="entry name" value="4-hydroxybutyrate coenzyme like domains"/>
    <property type="match status" value="1"/>
</dbReference>